<keyword evidence="5" id="KW-0812">Transmembrane</keyword>
<keyword evidence="8" id="KW-0418">Kinase</keyword>
<evidence type="ECO:0000256" key="5">
    <source>
        <dbReference type="SAM" id="Phobius"/>
    </source>
</evidence>
<dbReference type="PANTHER" id="PTHR43547">
    <property type="entry name" value="TWO-COMPONENT HISTIDINE KINASE"/>
    <property type="match status" value="1"/>
</dbReference>
<keyword evidence="5" id="KW-1133">Transmembrane helix</keyword>
<dbReference type="InterPro" id="IPR004358">
    <property type="entry name" value="Sig_transdc_His_kin-like_C"/>
</dbReference>
<dbReference type="SUPFAM" id="SSF55874">
    <property type="entry name" value="ATPase domain of HSP90 chaperone/DNA topoisomerase II/histidine kinase"/>
    <property type="match status" value="1"/>
</dbReference>
<dbReference type="Proteomes" id="UP000182350">
    <property type="component" value="Unassembled WGS sequence"/>
</dbReference>
<dbReference type="OrthoDB" id="8807260at2"/>
<evidence type="ECO:0000313" key="8">
    <source>
        <dbReference type="EMBL" id="SFX29903.1"/>
    </source>
</evidence>
<dbReference type="EC" id="2.7.13.3" evidence="2"/>
<dbReference type="RefSeq" id="WP_084661959.1">
    <property type="nucleotide sequence ID" value="NZ_FPJW01000003.1"/>
</dbReference>
<feature type="transmembrane region" description="Helical" evidence="5">
    <location>
        <begin position="187"/>
        <end position="206"/>
    </location>
</feature>
<feature type="transmembrane region" description="Helical" evidence="5">
    <location>
        <begin position="370"/>
        <end position="388"/>
    </location>
</feature>
<feature type="coiled-coil region" evidence="4">
    <location>
        <begin position="398"/>
        <end position="439"/>
    </location>
</feature>
<feature type="transmembrane region" description="Helical" evidence="5">
    <location>
        <begin position="338"/>
        <end position="355"/>
    </location>
</feature>
<dbReference type="EMBL" id="FPJW01000003">
    <property type="protein sequence ID" value="SFX29903.1"/>
    <property type="molecule type" value="Genomic_DNA"/>
</dbReference>
<dbReference type="PROSITE" id="PS50109">
    <property type="entry name" value="HIS_KIN"/>
    <property type="match status" value="1"/>
</dbReference>
<evidence type="ECO:0000259" key="7">
    <source>
        <dbReference type="PROSITE" id="PS50109"/>
    </source>
</evidence>
<dbReference type="InterPro" id="IPR011623">
    <property type="entry name" value="7TMR_DISM_rcpt_extracell_dom1"/>
</dbReference>
<dbReference type="SUPFAM" id="SSF47384">
    <property type="entry name" value="Homodimeric domain of signal transducing histidine kinase"/>
    <property type="match status" value="1"/>
</dbReference>
<name>A0A1K1VY35_9GAMM</name>
<feature type="domain" description="Histidine kinase" evidence="7">
    <location>
        <begin position="460"/>
        <end position="673"/>
    </location>
</feature>
<dbReference type="InterPro" id="IPR036890">
    <property type="entry name" value="HATPase_C_sf"/>
</dbReference>
<keyword evidence="4" id="KW-0175">Coiled coil</keyword>
<feature type="transmembrane region" description="Helical" evidence="5">
    <location>
        <begin position="242"/>
        <end position="265"/>
    </location>
</feature>
<feature type="transmembrane region" description="Helical" evidence="5">
    <location>
        <begin position="305"/>
        <end position="326"/>
    </location>
</feature>
<gene>
    <name evidence="8" type="ORF">SAMN02745752_01141</name>
</gene>
<dbReference type="Gene3D" id="2.60.40.2380">
    <property type="match status" value="1"/>
</dbReference>
<sequence length="689" mass="78860">MAHCRMLSGCLFLLLISIETAFARSLEFDTHLSSIKLHGHFAVLDAEPGTQVDHRALLTQPQNFKPHPGTPFWGFNIQPQWLLLTLENPANTPQERWLEIQPVFTDHLYLYWLDGQDELVEMKGGDLMSPRDRPFNLPAQLFPVKLEAGESRTLLFYVQGTNPLFVDATLWQPEAFMQHWQTSNSFMTAYLGILALMTGLGIFYSLFMRDRMFVFYAVYVATQLTFQLSHTGYFDWLFNPGWYRLADLLTSGAVSLSVVALAVVFNRLTRINLDYPLLARLHLFAAGSVAFTGLAFTLFDRYYFFASYLQLYALFGFSFTLGFSCWRLYQRRFLEGSIFIAMFGVLGVAVVLRILREQALLENSFLTENALYIGTLIHLVLMQVYIVWQIMLEKRRINQKLEQKVADRTQELQEHNQKLAREIEQNKLLQEQLSQSAEKIQERYEVEAQLRQEQQNFFQMVSHEFRTPLTAINGSLQILSMKCCGTQPEVTKWLSSIEGSANRLSSLVDSSLWEHRMNDGGFRITPQALDLLPWLIQVTENLRRMYQKPNILLDQQTPIKLHTDTDLLQMLLQHLVDNAVRFSSADQPVTLQVEAIDPSSVRISVIDQGPGVPEEMRQRLFNRYARMAHANKREGLGIGLYLSYHAAQKLGGSLSYSPASPGSCFTLILPVAQHLAAQPLCESDTQILK</sequence>
<accession>A0A1K1VY35</accession>
<dbReference type="STRING" id="1122209.SAMN02745752_01141"/>
<dbReference type="Pfam" id="PF07695">
    <property type="entry name" value="7TMR-DISM_7TM"/>
    <property type="match status" value="1"/>
</dbReference>
<dbReference type="Pfam" id="PF02518">
    <property type="entry name" value="HATPase_c"/>
    <property type="match status" value="1"/>
</dbReference>
<dbReference type="GO" id="GO:0000155">
    <property type="term" value="F:phosphorelay sensor kinase activity"/>
    <property type="evidence" value="ECO:0007669"/>
    <property type="project" value="InterPro"/>
</dbReference>
<dbReference type="CDD" id="cd00082">
    <property type="entry name" value="HisKA"/>
    <property type="match status" value="1"/>
</dbReference>
<feature type="chain" id="PRO_5012272910" description="histidine kinase" evidence="6">
    <location>
        <begin position="24"/>
        <end position="689"/>
    </location>
</feature>
<evidence type="ECO:0000256" key="6">
    <source>
        <dbReference type="SAM" id="SignalP"/>
    </source>
</evidence>
<keyword evidence="8" id="KW-0808">Transferase</keyword>
<dbReference type="SMART" id="SM00387">
    <property type="entry name" value="HATPase_c"/>
    <property type="match status" value="1"/>
</dbReference>
<dbReference type="PRINTS" id="PR00344">
    <property type="entry name" value="BCTRLSENSOR"/>
</dbReference>
<organism evidence="8 9">
    <name type="scientific">Marinospirillum alkaliphilum DSM 21637</name>
    <dbReference type="NCBI Taxonomy" id="1122209"/>
    <lineage>
        <taxon>Bacteria</taxon>
        <taxon>Pseudomonadati</taxon>
        <taxon>Pseudomonadota</taxon>
        <taxon>Gammaproteobacteria</taxon>
        <taxon>Oceanospirillales</taxon>
        <taxon>Oceanospirillaceae</taxon>
        <taxon>Marinospirillum</taxon>
    </lineage>
</organism>
<keyword evidence="5" id="KW-0472">Membrane</keyword>
<keyword evidence="3" id="KW-0597">Phosphoprotein</keyword>
<comment type="catalytic activity">
    <reaction evidence="1">
        <text>ATP + protein L-histidine = ADP + protein N-phospho-L-histidine.</text>
        <dbReference type="EC" id="2.7.13.3"/>
    </reaction>
</comment>
<protein>
    <recommendedName>
        <fullName evidence="2">histidine kinase</fullName>
        <ecNumber evidence="2">2.7.13.3</ecNumber>
    </recommendedName>
</protein>
<dbReference type="InterPro" id="IPR036097">
    <property type="entry name" value="HisK_dim/P_sf"/>
</dbReference>
<evidence type="ECO:0000256" key="4">
    <source>
        <dbReference type="SAM" id="Coils"/>
    </source>
</evidence>
<evidence type="ECO:0000256" key="3">
    <source>
        <dbReference type="ARBA" id="ARBA00022553"/>
    </source>
</evidence>
<proteinExistence type="predicted"/>
<feature type="transmembrane region" description="Helical" evidence="5">
    <location>
        <begin position="277"/>
        <end position="299"/>
    </location>
</feature>
<evidence type="ECO:0000313" key="9">
    <source>
        <dbReference type="Proteomes" id="UP000182350"/>
    </source>
</evidence>
<dbReference type="Gene3D" id="1.10.287.130">
    <property type="match status" value="1"/>
</dbReference>
<dbReference type="InterPro" id="IPR011622">
    <property type="entry name" value="7TMR_DISM_rcpt_extracell_dom2"/>
</dbReference>
<feature type="transmembrane region" description="Helical" evidence="5">
    <location>
        <begin position="213"/>
        <end position="230"/>
    </location>
</feature>
<dbReference type="InterPro" id="IPR003594">
    <property type="entry name" value="HATPase_dom"/>
</dbReference>
<feature type="signal peptide" evidence="6">
    <location>
        <begin position="1"/>
        <end position="23"/>
    </location>
</feature>
<evidence type="ECO:0000256" key="2">
    <source>
        <dbReference type="ARBA" id="ARBA00012438"/>
    </source>
</evidence>
<evidence type="ECO:0000256" key="1">
    <source>
        <dbReference type="ARBA" id="ARBA00000085"/>
    </source>
</evidence>
<dbReference type="Pfam" id="PF07696">
    <property type="entry name" value="7TMR-DISMED2"/>
    <property type="match status" value="1"/>
</dbReference>
<dbReference type="SMART" id="SM00388">
    <property type="entry name" value="HisKA"/>
    <property type="match status" value="1"/>
</dbReference>
<reference evidence="8 9" key="1">
    <citation type="submission" date="2016-11" db="EMBL/GenBank/DDBJ databases">
        <authorList>
            <person name="Jaros S."/>
            <person name="Januszkiewicz K."/>
            <person name="Wedrychowicz H."/>
        </authorList>
    </citation>
    <scope>NUCLEOTIDE SEQUENCE [LARGE SCALE GENOMIC DNA]</scope>
    <source>
        <strain evidence="8 9">DSM 21637</strain>
    </source>
</reference>
<dbReference type="AlphaFoldDB" id="A0A1K1VY35"/>
<dbReference type="Gene3D" id="3.30.565.10">
    <property type="entry name" value="Histidine kinase-like ATPase, C-terminal domain"/>
    <property type="match status" value="1"/>
</dbReference>
<dbReference type="InterPro" id="IPR003661">
    <property type="entry name" value="HisK_dim/P_dom"/>
</dbReference>
<keyword evidence="6" id="KW-0732">Signal</keyword>
<dbReference type="Pfam" id="PF00512">
    <property type="entry name" value="HisKA"/>
    <property type="match status" value="1"/>
</dbReference>
<dbReference type="InterPro" id="IPR005467">
    <property type="entry name" value="His_kinase_dom"/>
</dbReference>
<keyword evidence="9" id="KW-1185">Reference proteome</keyword>
<dbReference type="PANTHER" id="PTHR43547:SF2">
    <property type="entry name" value="HYBRID SIGNAL TRANSDUCTION HISTIDINE KINASE C"/>
    <property type="match status" value="1"/>
</dbReference>